<sequence>MLRQALEIIPHQSSREPPFQSCLQPSHSEITSCRHLTLAHLPVHPPMSHALLIRSDSKITQQKKKLDSAPFLILCQTHSLWERLLLQQALNNHQHPWNKCMCWEPSNLLGFLMDVSKK</sequence>
<accession>A0ABV1A113</accession>
<proteinExistence type="predicted"/>
<dbReference type="EMBL" id="JAHRIP010077776">
    <property type="protein sequence ID" value="MEQ2311931.1"/>
    <property type="molecule type" value="Genomic_DNA"/>
</dbReference>
<evidence type="ECO:0000313" key="1">
    <source>
        <dbReference type="EMBL" id="MEQ2311931.1"/>
    </source>
</evidence>
<protein>
    <submittedName>
        <fullName evidence="1">Uncharacterized protein</fullName>
    </submittedName>
</protein>
<comment type="caution">
    <text evidence="1">The sequence shown here is derived from an EMBL/GenBank/DDBJ whole genome shotgun (WGS) entry which is preliminary data.</text>
</comment>
<gene>
    <name evidence="1" type="ORF">AMECASPLE_025635</name>
</gene>
<dbReference type="Proteomes" id="UP001469553">
    <property type="component" value="Unassembled WGS sequence"/>
</dbReference>
<reference evidence="1 2" key="1">
    <citation type="submission" date="2021-06" db="EMBL/GenBank/DDBJ databases">
        <authorList>
            <person name="Palmer J.M."/>
        </authorList>
    </citation>
    <scope>NUCLEOTIDE SEQUENCE [LARGE SCALE GENOMIC DNA]</scope>
    <source>
        <strain evidence="1 2">AS_MEX2019</strain>
        <tissue evidence="1">Muscle</tissue>
    </source>
</reference>
<organism evidence="1 2">
    <name type="scientific">Ameca splendens</name>
    <dbReference type="NCBI Taxonomy" id="208324"/>
    <lineage>
        <taxon>Eukaryota</taxon>
        <taxon>Metazoa</taxon>
        <taxon>Chordata</taxon>
        <taxon>Craniata</taxon>
        <taxon>Vertebrata</taxon>
        <taxon>Euteleostomi</taxon>
        <taxon>Actinopterygii</taxon>
        <taxon>Neopterygii</taxon>
        <taxon>Teleostei</taxon>
        <taxon>Neoteleostei</taxon>
        <taxon>Acanthomorphata</taxon>
        <taxon>Ovalentaria</taxon>
        <taxon>Atherinomorphae</taxon>
        <taxon>Cyprinodontiformes</taxon>
        <taxon>Goodeidae</taxon>
        <taxon>Ameca</taxon>
    </lineage>
</organism>
<evidence type="ECO:0000313" key="2">
    <source>
        <dbReference type="Proteomes" id="UP001469553"/>
    </source>
</evidence>
<keyword evidence="2" id="KW-1185">Reference proteome</keyword>
<name>A0ABV1A113_9TELE</name>